<evidence type="ECO:0000256" key="1">
    <source>
        <dbReference type="SAM" id="Phobius"/>
    </source>
</evidence>
<evidence type="ECO:0000313" key="3">
    <source>
        <dbReference type="Proteomes" id="UP000036000"/>
    </source>
</evidence>
<proteinExistence type="predicted"/>
<protein>
    <submittedName>
        <fullName evidence="2">Uncharacterized protein</fullName>
    </submittedName>
</protein>
<sequence>MKISREFIFHWLGYNKVTKHYSKWCRVLTYLFWPLAALEAIAWFVGGDVWWTLLVNGLAALYLLVSVPSFAIELIRIAYRDDQH</sequence>
<keyword evidence="1" id="KW-1133">Transmembrane helix</keyword>
<name>A0AAC9ERH5_9LACO</name>
<keyword evidence="1" id="KW-0472">Membrane</keyword>
<dbReference type="AlphaFoldDB" id="A0AAC9ERH5"/>
<dbReference type="KEGG" id="lko:ABN16_08780"/>
<feature type="transmembrane region" description="Helical" evidence="1">
    <location>
        <begin position="58"/>
        <end position="79"/>
    </location>
</feature>
<gene>
    <name evidence="2" type="ORF">ABN16_08780</name>
</gene>
<dbReference type="RefSeq" id="WP_048735020.1">
    <property type="nucleotide sequence ID" value="NZ_CP012033.1"/>
</dbReference>
<organism evidence="2 3">
    <name type="scientific">Levilactobacillus koreensis</name>
    <dbReference type="NCBI Taxonomy" id="637971"/>
    <lineage>
        <taxon>Bacteria</taxon>
        <taxon>Bacillati</taxon>
        <taxon>Bacillota</taxon>
        <taxon>Bacilli</taxon>
        <taxon>Lactobacillales</taxon>
        <taxon>Lactobacillaceae</taxon>
        <taxon>Levilactobacillus</taxon>
    </lineage>
</organism>
<keyword evidence="1" id="KW-0812">Transmembrane</keyword>
<evidence type="ECO:0000313" key="2">
    <source>
        <dbReference type="EMBL" id="AKP65084.1"/>
    </source>
</evidence>
<dbReference type="EMBL" id="CP012033">
    <property type="protein sequence ID" value="AKP65084.1"/>
    <property type="molecule type" value="Genomic_DNA"/>
</dbReference>
<feature type="transmembrane region" description="Helical" evidence="1">
    <location>
        <begin position="27"/>
        <end position="46"/>
    </location>
</feature>
<keyword evidence="3" id="KW-1185">Reference proteome</keyword>
<accession>A0AAC9ERH5</accession>
<reference evidence="2 3" key="1">
    <citation type="submission" date="2015-07" db="EMBL/GenBank/DDBJ databases">
        <title>Lactobacillus korensis/26-25/ whole genome sequencing.</title>
        <authorList>
            <person name="Kim M.K."/>
            <person name="Im W.-T."/>
            <person name="Srinivasan S."/>
            <person name="Lee J.-J."/>
        </authorList>
    </citation>
    <scope>NUCLEOTIDE SEQUENCE [LARGE SCALE GENOMIC DNA]</scope>
    <source>
        <strain evidence="2 3">26-25</strain>
    </source>
</reference>
<dbReference type="Proteomes" id="UP000036000">
    <property type="component" value="Chromosome"/>
</dbReference>